<reference evidence="2 3" key="1">
    <citation type="journal article" date="2007" name="Nature">
        <title>Evolution of genes and genomes on the Drosophila phylogeny.</title>
        <authorList>
            <consortium name="Drosophila 12 Genomes Consortium"/>
            <person name="Clark A.G."/>
            <person name="Eisen M.B."/>
            <person name="Smith D.R."/>
            <person name="Bergman C.M."/>
            <person name="Oliver B."/>
            <person name="Markow T.A."/>
            <person name="Kaufman T.C."/>
            <person name="Kellis M."/>
            <person name="Gelbart W."/>
            <person name="Iyer V.N."/>
            <person name="Pollard D.A."/>
            <person name="Sackton T.B."/>
            <person name="Larracuente A.M."/>
            <person name="Singh N.D."/>
            <person name="Abad J.P."/>
            <person name="Abt D.N."/>
            <person name="Adryan B."/>
            <person name="Aguade M."/>
            <person name="Akashi H."/>
            <person name="Anderson W.W."/>
            <person name="Aquadro C.F."/>
            <person name="Ardell D.H."/>
            <person name="Arguello R."/>
            <person name="Artieri C.G."/>
            <person name="Barbash D.A."/>
            <person name="Barker D."/>
            <person name="Barsanti P."/>
            <person name="Batterham P."/>
            <person name="Batzoglou S."/>
            <person name="Begun D."/>
            <person name="Bhutkar A."/>
            <person name="Blanco E."/>
            <person name="Bosak S.A."/>
            <person name="Bradley R.K."/>
            <person name="Brand A.D."/>
            <person name="Brent M.R."/>
            <person name="Brooks A.N."/>
            <person name="Brown R.H."/>
            <person name="Butlin R.K."/>
            <person name="Caggese C."/>
            <person name="Calvi B.R."/>
            <person name="Bernardo de Carvalho A."/>
            <person name="Caspi A."/>
            <person name="Castrezana S."/>
            <person name="Celniker S.E."/>
            <person name="Chang J.L."/>
            <person name="Chapple C."/>
            <person name="Chatterji S."/>
            <person name="Chinwalla A."/>
            <person name="Civetta A."/>
            <person name="Clifton S.W."/>
            <person name="Comeron J.M."/>
            <person name="Costello J.C."/>
            <person name="Coyne J.A."/>
            <person name="Daub J."/>
            <person name="David R.G."/>
            <person name="Delcher A.L."/>
            <person name="Delehaunty K."/>
            <person name="Do C.B."/>
            <person name="Ebling H."/>
            <person name="Edwards K."/>
            <person name="Eickbush T."/>
            <person name="Evans J.D."/>
            <person name="Filipski A."/>
            <person name="Findeiss S."/>
            <person name="Freyhult E."/>
            <person name="Fulton L."/>
            <person name="Fulton R."/>
            <person name="Garcia A.C."/>
            <person name="Gardiner A."/>
            <person name="Garfield D.A."/>
            <person name="Garvin B.E."/>
            <person name="Gibson G."/>
            <person name="Gilbert D."/>
            <person name="Gnerre S."/>
            <person name="Godfrey J."/>
            <person name="Good R."/>
            <person name="Gotea V."/>
            <person name="Gravely B."/>
            <person name="Greenberg A.J."/>
            <person name="Griffiths-Jones S."/>
            <person name="Gross S."/>
            <person name="Guigo R."/>
            <person name="Gustafson E.A."/>
            <person name="Haerty W."/>
            <person name="Hahn M.W."/>
            <person name="Halligan D.L."/>
            <person name="Halpern A.L."/>
            <person name="Halter G.M."/>
            <person name="Han M.V."/>
            <person name="Heger A."/>
            <person name="Hillier L."/>
            <person name="Hinrichs A.S."/>
            <person name="Holmes I."/>
            <person name="Hoskins R.A."/>
            <person name="Hubisz M.J."/>
            <person name="Hultmark D."/>
            <person name="Huntley M.A."/>
            <person name="Jaffe D.B."/>
            <person name="Jagadeeshan S."/>
            <person name="Jeck W.R."/>
            <person name="Johnson J."/>
            <person name="Jones C.D."/>
            <person name="Jordan W.C."/>
            <person name="Karpen G.H."/>
            <person name="Kataoka E."/>
            <person name="Keightley P.D."/>
            <person name="Kheradpour P."/>
            <person name="Kirkness E.F."/>
            <person name="Koerich L.B."/>
            <person name="Kristiansen K."/>
            <person name="Kudrna D."/>
            <person name="Kulathinal R.J."/>
            <person name="Kumar S."/>
            <person name="Kwok R."/>
            <person name="Lander E."/>
            <person name="Langley C.H."/>
            <person name="Lapoint R."/>
            <person name="Lazzaro B.P."/>
            <person name="Lee S.J."/>
            <person name="Levesque L."/>
            <person name="Li R."/>
            <person name="Lin C.F."/>
            <person name="Lin M.F."/>
            <person name="Lindblad-Toh K."/>
            <person name="Llopart A."/>
            <person name="Long M."/>
            <person name="Low L."/>
            <person name="Lozovsky E."/>
            <person name="Lu J."/>
            <person name="Luo M."/>
            <person name="Machado C.A."/>
            <person name="Makalowski W."/>
            <person name="Marzo M."/>
            <person name="Matsuda M."/>
            <person name="Matzkin L."/>
            <person name="McAllister B."/>
            <person name="McBride C.S."/>
            <person name="McKernan B."/>
            <person name="McKernan K."/>
            <person name="Mendez-Lago M."/>
            <person name="Minx P."/>
            <person name="Mollenhauer M.U."/>
            <person name="Montooth K."/>
            <person name="Mount S.M."/>
            <person name="Mu X."/>
            <person name="Myers E."/>
            <person name="Negre B."/>
            <person name="Newfeld S."/>
            <person name="Nielsen R."/>
            <person name="Noor M.A."/>
            <person name="O'Grady P."/>
            <person name="Pachter L."/>
            <person name="Papaceit M."/>
            <person name="Parisi M.J."/>
            <person name="Parisi M."/>
            <person name="Parts L."/>
            <person name="Pedersen J.S."/>
            <person name="Pesole G."/>
            <person name="Phillippy A.M."/>
            <person name="Ponting C.P."/>
            <person name="Pop M."/>
            <person name="Porcelli D."/>
            <person name="Powell J.R."/>
            <person name="Prohaska S."/>
            <person name="Pruitt K."/>
            <person name="Puig M."/>
            <person name="Quesneville H."/>
            <person name="Ram K.R."/>
            <person name="Rand D."/>
            <person name="Rasmussen M.D."/>
            <person name="Reed L.K."/>
            <person name="Reenan R."/>
            <person name="Reily A."/>
            <person name="Remington K.A."/>
            <person name="Rieger T.T."/>
            <person name="Ritchie M.G."/>
            <person name="Robin C."/>
            <person name="Rogers Y.H."/>
            <person name="Rohde C."/>
            <person name="Rozas J."/>
            <person name="Rubenfield M.J."/>
            <person name="Ruiz A."/>
            <person name="Russo S."/>
            <person name="Salzberg S.L."/>
            <person name="Sanchez-Gracia A."/>
            <person name="Saranga D.J."/>
            <person name="Sato H."/>
            <person name="Schaeffer S.W."/>
            <person name="Schatz M.C."/>
            <person name="Schlenke T."/>
            <person name="Schwartz R."/>
            <person name="Segarra C."/>
            <person name="Singh R.S."/>
            <person name="Sirot L."/>
            <person name="Sirota M."/>
            <person name="Sisneros N.B."/>
            <person name="Smith C.D."/>
            <person name="Smith T.F."/>
            <person name="Spieth J."/>
            <person name="Stage D.E."/>
            <person name="Stark A."/>
            <person name="Stephan W."/>
            <person name="Strausberg R.L."/>
            <person name="Strempel S."/>
            <person name="Sturgill D."/>
            <person name="Sutton G."/>
            <person name="Sutton G.G."/>
            <person name="Tao W."/>
            <person name="Teichmann S."/>
            <person name="Tobari Y.N."/>
            <person name="Tomimura Y."/>
            <person name="Tsolas J.M."/>
            <person name="Valente V.L."/>
            <person name="Venter E."/>
            <person name="Venter J.C."/>
            <person name="Vicario S."/>
            <person name="Vieira F.G."/>
            <person name="Vilella A.J."/>
            <person name="Villasante A."/>
            <person name="Walenz B."/>
            <person name="Wang J."/>
            <person name="Wasserman M."/>
            <person name="Watts T."/>
            <person name="Wilson D."/>
            <person name="Wilson R.K."/>
            <person name="Wing R.A."/>
            <person name="Wolfner M.F."/>
            <person name="Wong A."/>
            <person name="Wong G.K."/>
            <person name="Wu C.I."/>
            <person name="Wu G."/>
            <person name="Yamamoto D."/>
            <person name="Yang H.P."/>
            <person name="Yang S.P."/>
            <person name="Yorke J.A."/>
            <person name="Yoshida K."/>
            <person name="Zdobnov E."/>
            <person name="Zhang P."/>
            <person name="Zhang Y."/>
            <person name="Zimin A.V."/>
            <person name="Baldwin J."/>
            <person name="Abdouelleil A."/>
            <person name="Abdulkadir J."/>
            <person name="Abebe A."/>
            <person name="Abera B."/>
            <person name="Abreu J."/>
            <person name="Acer S.C."/>
            <person name="Aftuck L."/>
            <person name="Alexander A."/>
            <person name="An P."/>
            <person name="Anderson E."/>
            <person name="Anderson S."/>
            <person name="Arachi H."/>
            <person name="Azer M."/>
            <person name="Bachantsang P."/>
            <person name="Barry A."/>
            <person name="Bayul T."/>
            <person name="Berlin A."/>
            <person name="Bessette D."/>
            <person name="Bloom T."/>
            <person name="Blye J."/>
            <person name="Boguslavskiy L."/>
            <person name="Bonnet C."/>
            <person name="Boukhgalter B."/>
            <person name="Bourzgui I."/>
            <person name="Brown A."/>
            <person name="Cahill P."/>
            <person name="Channer S."/>
            <person name="Cheshatsang Y."/>
            <person name="Chuda L."/>
            <person name="Citroen M."/>
            <person name="Collymore A."/>
            <person name="Cooke P."/>
            <person name="Costello M."/>
            <person name="D'Aco K."/>
            <person name="Daza R."/>
            <person name="De Haan G."/>
            <person name="DeGray S."/>
            <person name="DeMaso C."/>
            <person name="Dhargay N."/>
            <person name="Dooley K."/>
            <person name="Dooley E."/>
            <person name="Doricent M."/>
            <person name="Dorje P."/>
            <person name="Dorjee K."/>
            <person name="Dupes A."/>
            <person name="Elong R."/>
            <person name="Falk J."/>
            <person name="Farina A."/>
            <person name="Faro S."/>
            <person name="Ferguson D."/>
            <person name="Fisher S."/>
            <person name="Foley C.D."/>
            <person name="Franke A."/>
            <person name="Friedrich D."/>
            <person name="Gadbois L."/>
            <person name="Gearin G."/>
            <person name="Gearin C.R."/>
            <person name="Giannoukos G."/>
            <person name="Goode T."/>
            <person name="Graham J."/>
            <person name="Grandbois E."/>
            <person name="Grewal S."/>
            <person name="Gyaltsen K."/>
            <person name="Hafez N."/>
            <person name="Hagos B."/>
            <person name="Hall J."/>
            <person name="Henson C."/>
            <person name="Hollinger A."/>
            <person name="Honan T."/>
            <person name="Huard M.D."/>
            <person name="Hughes L."/>
            <person name="Hurhula B."/>
            <person name="Husby M.E."/>
            <person name="Kamat A."/>
            <person name="Kanga B."/>
            <person name="Kashin S."/>
            <person name="Khazanovich D."/>
            <person name="Kisner P."/>
            <person name="Lance K."/>
            <person name="Lara M."/>
            <person name="Lee W."/>
            <person name="Lennon N."/>
            <person name="Letendre F."/>
            <person name="LeVine R."/>
            <person name="Lipovsky A."/>
            <person name="Liu X."/>
            <person name="Liu J."/>
            <person name="Liu S."/>
            <person name="Lokyitsang T."/>
            <person name="Lokyitsang Y."/>
            <person name="Lubonja R."/>
            <person name="Lui A."/>
            <person name="MacDonald P."/>
            <person name="Magnisalis V."/>
            <person name="Maru K."/>
            <person name="Matthews C."/>
            <person name="McCusker W."/>
            <person name="McDonough S."/>
            <person name="Mehta T."/>
            <person name="Meldrim J."/>
            <person name="Meneus L."/>
            <person name="Mihai O."/>
            <person name="Mihalev A."/>
            <person name="Mihova T."/>
            <person name="Mittelman R."/>
            <person name="Mlenga V."/>
            <person name="Montmayeur A."/>
            <person name="Mulrain L."/>
            <person name="Navidi A."/>
            <person name="Naylor J."/>
            <person name="Negash T."/>
            <person name="Nguyen T."/>
            <person name="Nguyen N."/>
            <person name="Nicol R."/>
            <person name="Norbu C."/>
            <person name="Norbu N."/>
            <person name="Novod N."/>
            <person name="O'Neill B."/>
            <person name="Osman S."/>
            <person name="Markiewicz E."/>
            <person name="Oyono O.L."/>
            <person name="Patti C."/>
            <person name="Phunkhang P."/>
            <person name="Pierre F."/>
            <person name="Priest M."/>
            <person name="Raghuraman S."/>
            <person name="Rege F."/>
            <person name="Reyes R."/>
            <person name="Rise C."/>
            <person name="Rogov P."/>
            <person name="Ross K."/>
            <person name="Ryan E."/>
            <person name="Settipalli S."/>
            <person name="Shea T."/>
            <person name="Sherpa N."/>
            <person name="Shi L."/>
            <person name="Shih D."/>
            <person name="Sparrow T."/>
            <person name="Spaulding J."/>
            <person name="Stalker J."/>
            <person name="Stange-Thomann N."/>
            <person name="Stavropoulos S."/>
            <person name="Stone C."/>
            <person name="Strader C."/>
            <person name="Tesfaye S."/>
            <person name="Thomson T."/>
            <person name="Thoulutsang Y."/>
            <person name="Thoulutsang D."/>
            <person name="Topham K."/>
            <person name="Topping I."/>
            <person name="Tsamla T."/>
            <person name="Vassiliev H."/>
            <person name="Vo A."/>
            <person name="Wangchuk T."/>
            <person name="Wangdi T."/>
            <person name="Weiand M."/>
            <person name="Wilkinson J."/>
            <person name="Wilson A."/>
            <person name="Yadav S."/>
            <person name="Young G."/>
            <person name="Yu Q."/>
            <person name="Zembek L."/>
            <person name="Zhong D."/>
            <person name="Zimmer A."/>
            <person name="Zwirko Z."/>
            <person name="Jaffe D.B."/>
            <person name="Alvarez P."/>
            <person name="Brockman W."/>
            <person name="Butler J."/>
            <person name="Chin C."/>
            <person name="Gnerre S."/>
            <person name="Grabherr M."/>
            <person name="Kleber M."/>
            <person name="Mauceli E."/>
            <person name="MacCallum I."/>
        </authorList>
    </citation>
    <scope>NUCLEOTIDE SEQUENCE [LARGE SCALE GENOMIC DNA]</scope>
    <source>
        <strain evidence="3">Tucson 14024-0371.13</strain>
    </source>
</reference>
<name>B3MJ09_DROAN</name>
<proteinExistence type="predicted"/>
<sequence>MYRKDGTPRGALNPKDYPCGEFPSLHQGYSYNGDYPGCYCPGGQCQGGQCPRGQCPCCVTKGAGCRPSGRPSGRASGKTQRPCR</sequence>
<dbReference type="Proteomes" id="UP000007801">
    <property type="component" value="Unassembled WGS sequence"/>
</dbReference>
<feature type="region of interest" description="Disordered" evidence="1">
    <location>
        <begin position="63"/>
        <end position="84"/>
    </location>
</feature>
<organism evidence="2 3">
    <name type="scientific">Drosophila ananassae</name>
    <name type="common">Fruit fly</name>
    <dbReference type="NCBI Taxonomy" id="7217"/>
    <lineage>
        <taxon>Eukaryota</taxon>
        <taxon>Metazoa</taxon>
        <taxon>Ecdysozoa</taxon>
        <taxon>Arthropoda</taxon>
        <taxon>Hexapoda</taxon>
        <taxon>Insecta</taxon>
        <taxon>Pterygota</taxon>
        <taxon>Neoptera</taxon>
        <taxon>Endopterygota</taxon>
        <taxon>Diptera</taxon>
        <taxon>Brachycera</taxon>
        <taxon>Muscomorpha</taxon>
        <taxon>Ephydroidea</taxon>
        <taxon>Drosophilidae</taxon>
        <taxon>Drosophila</taxon>
        <taxon>Sophophora</taxon>
    </lineage>
</organism>
<evidence type="ECO:0000256" key="1">
    <source>
        <dbReference type="SAM" id="MobiDB-lite"/>
    </source>
</evidence>
<dbReference type="HOGENOM" id="CLU_2529774_0_0_1"/>
<protein>
    <submittedName>
        <fullName evidence="2">Uncharacterized protein</fullName>
    </submittedName>
</protein>
<evidence type="ECO:0000313" key="2">
    <source>
        <dbReference type="EMBL" id="EDV37075.1"/>
    </source>
</evidence>
<dbReference type="AlphaFoldDB" id="B3MJ09"/>
<accession>B3MJ09</accession>
<dbReference type="InParanoid" id="B3MJ09"/>
<dbReference type="EMBL" id="CH902619">
    <property type="protein sequence ID" value="EDV37075.1"/>
    <property type="molecule type" value="Genomic_DNA"/>
</dbReference>
<gene>
    <name evidence="2" type="primary">Dana\GF13272</name>
    <name evidence="2" type="synonym">dana_GLEANR_13286</name>
    <name evidence="2" type="ORF">GF13272</name>
</gene>
<keyword evidence="3" id="KW-1185">Reference proteome</keyword>
<evidence type="ECO:0000313" key="3">
    <source>
        <dbReference type="Proteomes" id="UP000007801"/>
    </source>
</evidence>